<keyword evidence="7" id="KW-1015">Disulfide bond</keyword>
<dbReference type="Proteomes" id="UP000472260">
    <property type="component" value="Unassembled WGS sequence"/>
</dbReference>
<evidence type="ECO:0000313" key="12">
    <source>
        <dbReference type="Proteomes" id="UP000472260"/>
    </source>
</evidence>
<evidence type="ECO:0000313" key="11">
    <source>
        <dbReference type="Ensembl" id="ENSSANP00000005562.1"/>
    </source>
</evidence>
<comment type="subcellular location">
    <subcellularLocation>
        <location evidence="2">Cytoplasm</location>
    </subcellularLocation>
    <subcellularLocation>
        <location evidence="1">Nucleus</location>
    </subcellularLocation>
</comment>
<dbReference type="InterPro" id="IPR013783">
    <property type="entry name" value="Ig-like_fold"/>
</dbReference>
<comment type="similarity">
    <text evidence="3">Belongs to the protein kinase superfamily. CAMK Ser/Thr protein kinase family.</text>
</comment>
<dbReference type="GO" id="GO:0005737">
    <property type="term" value="C:cytoplasm"/>
    <property type="evidence" value="ECO:0007669"/>
    <property type="project" value="UniProtKB-SubCell"/>
</dbReference>
<keyword evidence="8" id="KW-0539">Nucleus</keyword>
<dbReference type="InterPro" id="IPR003599">
    <property type="entry name" value="Ig_sub"/>
</dbReference>
<reference evidence="11" key="2">
    <citation type="submission" date="2025-09" db="UniProtKB">
        <authorList>
            <consortium name="Ensembl"/>
        </authorList>
    </citation>
    <scope>IDENTIFICATION</scope>
</reference>
<dbReference type="PROSITE" id="PS50835">
    <property type="entry name" value="IG_LIKE"/>
    <property type="match status" value="2"/>
</dbReference>
<dbReference type="InterPro" id="IPR052385">
    <property type="entry name" value="Obscurin/Obscurin-like_Reg"/>
</dbReference>
<protein>
    <recommendedName>
        <fullName evidence="10">Ig-like domain-containing protein</fullName>
    </recommendedName>
</protein>
<dbReference type="InterPro" id="IPR007110">
    <property type="entry name" value="Ig-like_dom"/>
</dbReference>
<dbReference type="FunFam" id="2.60.40.10:FF:000214">
    <property type="entry name" value="titin isoform X1"/>
    <property type="match status" value="1"/>
</dbReference>
<keyword evidence="9" id="KW-0393">Immunoglobulin domain</keyword>
<dbReference type="GO" id="GO:0005634">
    <property type="term" value="C:nucleus"/>
    <property type="evidence" value="ECO:0007669"/>
    <property type="project" value="UniProtKB-SubCell"/>
</dbReference>
<sequence>IGRGVSYFWEPGEAPTISKELQGVSAKIGEDATFSCELSQSGLEVKWSKDGKSIRKSQKYEISQERTLVKLTIRNVTEKDSGEYSCEITGGPTSKSAVSFECETTQPASKVTWLKGTKEIRAGGRYELMQKGTVLILKVKDLEKSDSEVYTCDIGSTKSTAKLTVKGKNLAFSEK</sequence>
<dbReference type="FunFam" id="2.60.40.10:FF:000050">
    <property type="entry name" value="Titin isoform B"/>
    <property type="match status" value="1"/>
</dbReference>
<dbReference type="PANTHER" id="PTHR35971:SF5">
    <property type="entry name" value="OBSCURIN LIKE CYTOSKELETAL ADAPTOR 1"/>
    <property type="match status" value="1"/>
</dbReference>
<dbReference type="InterPro" id="IPR013098">
    <property type="entry name" value="Ig_I-set"/>
</dbReference>
<evidence type="ECO:0000256" key="3">
    <source>
        <dbReference type="ARBA" id="ARBA00006692"/>
    </source>
</evidence>
<evidence type="ECO:0000256" key="7">
    <source>
        <dbReference type="ARBA" id="ARBA00023157"/>
    </source>
</evidence>
<evidence type="ECO:0000256" key="2">
    <source>
        <dbReference type="ARBA" id="ARBA00004496"/>
    </source>
</evidence>
<evidence type="ECO:0000256" key="5">
    <source>
        <dbReference type="ARBA" id="ARBA00022553"/>
    </source>
</evidence>
<keyword evidence="12" id="KW-1185">Reference proteome</keyword>
<accession>A0A671KHU2</accession>
<evidence type="ECO:0000259" key="10">
    <source>
        <dbReference type="PROSITE" id="PS50835"/>
    </source>
</evidence>
<evidence type="ECO:0000256" key="9">
    <source>
        <dbReference type="ARBA" id="ARBA00023319"/>
    </source>
</evidence>
<dbReference type="Ensembl" id="ENSSANT00000005987.1">
    <property type="protein sequence ID" value="ENSSANP00000005562.1"/>
    <property type="gene ID" value="ENSSANG00000003093.1"/>
</dbReference>
<dbReference type="InterPro" id="IPR003598">
    <property type="entry name" value="Ig_sub2"/>
</dbReference>
<evidence type="ECO:0000256" key="4">
    <source>
        <dbReference type="ARBA" id="ARBA00022490"/>
    </source>
</evidence>
<feature type="domain" description="Ig-like" evidence="10">
    <location>
        <begin position="100"/>
        <end position="164"/>
    </location>
</feature>
<keyword evidence="6" id="KW-0677">Repeat</keyword>
<proteinExistence type="inferred from homology"/>
<evidence type="ECO:0000256" key="6">
    <source>
        <dbReference type="ARBA" id="ARBA00022737"/>
    </source>
</evidence>
<feature type="domain" description="Ig-like" evidence="10">
    <location>
        <begin position="15"/>
        <end position="99"/>
    </location>
</feature>
<evidence type="ECO:0000256" key="1">
    <source>
        <dbReference type="ARBA" id="ARBA00004123"/>
    </source>
</evidence>
<dbReference type="PANTHER" id="PTHR35971">
    <property type="entry name" value="SI:DKEY-31G6.6"/>
    <property type="match status" value="1"/>
</dbReference>
<name>A0A671KHU2_9TELE</name>
<dbReference type="Gene3D" id="2.60.40.10">
    <property type="entry name" value="Immunoglobulins"/>
    <property type="match status" value="2"/>
</dbReference>
<dbReference type="CDD" id="cd00096">
    <property type="entry name" value="Ig"/>
    <property type="match status" value="1"/>
</dbReference>
<keyword evidence="4" id="KW-0963">Cytoplasm</keyword>
<dbReference type="AlphaFoldDB" id="A0A671KHU2"/>
<keyword evidence="5" id="KW-0597">Phosphoprotein</keyword>
<reference evidence="11" key="1">
    <citation type="submission" date="2025-08" db="UniProtKB">
        <authorList>
            <consortium name="Ensembl"/>
        </authorList>
    </citation>
    <scope>IDENTIFICATION</scope>
</reference>
<dbReference type="SMART" id="SM00408">
    <property type="entry name" value="IGc2"/>
    <property type="match status" value="2"/>
</dbReference>
<dbReference type="Pfam" id="PF07679">
    <property type="entry name" value="I-set"/>
    <property type="match status" value="2"/>
</dbReference>
<dbReference type="SUPFAM" id="SSF48726">
    <property type="entry name" value="Immunoglobulin"/>
    <property type="match status" value="2"/>
</dbReference>
<dbReference type="InterPro" id="IPR036179">
    <property type="entry name" value="Ig-like_dom_sf"/>
</dbReference>
<organism evidence="11 12">
    <name type="scientific">Sinocyclocheilus anshuiensis</name>
    <dbReference type="NCBI Taxonomy" id="1608454"/>
    <lineage>
        <taxon>Eukaryota</taxon>
        <taxon>Metazoa</taxon>
        <taxon>Chordata</taxon>
        <taxon>Craniata</taxon>
        <taxon>Vertebrata</taxon>
        <taxon>Euteleostomi</taxon>
        <taxon>Actinopterygii</taxon>
        <taxon>Neopterygii</taxon>
        <taxon>Teleostei</taxon>
        <taxon>Ostariophysi</taxon>
        <taxon>Cypriniformes</taxon>
        <taxon>Cyprinidae</taxon>
        <taxon>Cyprininae</taxon>
        <taxon>Sinocyclocheilus</taxon>
    </lineage>
</organism>
<dbReference type="SMART" id="SM00409">
    <property type="entry name" value="IG"/>
    <property type="match status" value="2"/>
</dbReference>
<evidence type="ECO:0000256" key="8">
    <source>
        <dbReference type="ARBA" id="ARBA00023242"/>
    </source>
</evidence>